<dbReference type="Proteomes" id="UP000216052">
    <property type="component" value="Chromosome"/>
</dbReference>
<accession>A0ABZ3J8U8</accession>
<reference evidence="2" key="1">
    <citation type="submission" date="2024-05" db="EMBL/GenBank/DDBJ databases">
        <title>Isolation and characterization of Sporomusa carbonis sp. nov., a carboxydotrophic hydrogenogen in the genus of Sporomusa isolated from a charcoal burning pile.</title>
        <authorList>
            <person name="Boeer T."/>
            <person name="Rosenbaum F."/>
            <person name="Eysell L."/>
            <person name="Mueller V."/>
            <person name="Daniel R."/>
            <person name="Poehlein A."/>
        </authorList>
    </citation>
    <scope>NUCLEOTIDE SEQUENCE [LARGE SCALE GENOMIC DNA]</scope>
    <source>
        <strain evidence="2">DSM 3132</strain>
    </source>
</reference>
<evidence type="ECO:0000313" key="2">
    <source>
        <dbReference type="EMBL" id="XFO74337.1"/>
    </source>
</evidence>
<proteinExistence type="predicted"/>
<evidence type="ECO:0000256" key="1">
    <source>
        <dbReference type="SAM" id="MobiDB-lite"/>
    </source>
</evidence>
<dbReference type="RefSeq" id="WP_093794780.1">
    <property type="nucleotide sequence ID" value="NZ_CP155571.1"/>
</dbReference>
<dbReference type="EMBL" id="CP155571">
    <property type="protein sequence ID" value="XFO74337.1"/>
    <property type="molecule type" value="Genomic_DNA"/>
</dbReference>
<evidence type="ECO:0000313" key="3">
    <source>
        <dbReference type="Proteomes" id="UP000216052"/>
    </source>
</evidence>
<feature type="compositionally biased region" description="Polar residues" evidence="1">
    <location>
        <begin position="42"/>
        <end position="61"/>
    </location>
</feature>
<organism evidence="2 3">
    <name type="scientific">Sporomusa acidovorans (strain ATCC 49682 / DSM 3132 / Mol)</name>
    <dbReference type="NCBI Taxonomy" id="1123286"/>
    <lineage>
        <taxon>Bacteria</taxon>
        <taxon>Bacillati</taxon>
        <taxon>Bacillota</taxon>
        <taxon>Negativicutes</taxon>
        <taxon>Selenomonadales</taxon>
        <taxon>Sporomusaceae</taxon>
        <taxon>Sporomusa</taxon>
    </lineage>
</organism>
<gene>
    <name evidence="2" type="ORF">SPACI_044470</name>
</gene>
<name>A0ABZ3J8U8_SPOA4</name>
<keyword evidence="3" id="KW-1185">Reference proteome</keyword>
<feature type="region of interest" description="Disordered" evidence="1">
    <location>
        <begin position="28"/>
        <end position="61"/>
    </location>
</feature>
<protein>
    <submittedName>
        <fullName evidence="2">Uncharacterized protein</fullName>
    </submittedName>
</protein>
<sequence length="61" mass="6435">MKELIPGMFSSVSDAELLLAMSAYDEDASEDVTDKFSEDGSDNSQTGAEINSSPVSNSSVQ</sequence>